<dbReference type="AlphaFoldDB" id="A0A0H5C821"/>
<name>A0A0H5C821_CYBJN</name>
<proteinExistence type="predicted"/>
<dbReference type="EMBL" id="CDQK01000006">
    <property type="protein sequence ID" value="CEP24455.1"/>
    <property type="molecule type" value="Genomic_DNA"/>
</dbReference>
<sequence>MIGFAITSIIGPQLFRTYSYPRYIPTKITILVTQAVAIPPTLLVGWLTKRDNYKRDQLPSTMDEVYDKENFEFLDLTDIENKRFRYLY</sequence>
<organism evidence="2 3">
    <name type="scientific">Cyberlindnera jadinii (strain ATCC 18201 / CBS 1600 / BCRC 20928 / JCM 3617 / NBRC 0987 / NRRL Y-1542)</name>
    <name type="common">Torula yeast</name>
    <name type="synonym">Candida utilis</name>
    <dbReference type="NCBI Taxonomy" id="983966"/>
    <lineage>
        <taxon>Eukaryota</taxon>
        <taxon>Fungi</taxon>
        <taxon>Dikarya</taxon>
        <taxon>Ascomycota</taxon>
        <taxon>Saccharomycotina</taxon>
        <taxon>Saccharomycetes</taxon>
        <taxon>Phaffomycetales</taxon>
        <taxon>Phaffomycetaceae</taxon>
        <taxon>Cyberlindnera</taxon>
    </lineage>
</organism>
<accession>A0A0H5C821</accession>
<evidence type="ECO:0000256" key="1">
    <source>
        <dbReference type="SAM" id="Phobius"/>
    </source>
</evidence>
<evidence type="ECO:0000313" key="2">
    <source>
        <dbReference type="EMBL" id="CEP24455.1"/>
    </source>
</evidence>
<reference evidence="3" key="1">
    <citation type="journal article" date="2015" name="J. Biotechnol.">
        <title>The structure of the Cyberlindnera jadinii genome and its relation to Candida utilis analyzed by the occurrence of single nucleotide polymorphisms.</title>
        <authorList>
            <person name="Rupp O."/>
            <person name="Brinkrolf K."/>
            <person name="Buerth C."/>
            <person name="Kunigo M."/>
            <person name="Schneider J."/>
            <person name="Jaenicke S."/>
            <person name="Goesmann A."/>
            <person name="Puehler A."/>
            <person name="Jaeger K.-E."/>
            <person name="Ernst J.F."/>
        </authorList>
    </citation>
    <scope>NUCLEOTIDE SEQUENCE [LARGE SCALE GENOMIC DNA]</scope>
    <source>
        <strain evidence="3">ATCC 18201 / CBS 1600 / BCRC 20928 / JCM 3617 / NBRC 0987 / NRRL Y-1542</strain>
    </source>
</reference>
<evidence type="ECO:0000313" key="3">
    <source>
        <dbReference type="Proteomes" id="UP000038830"/>
    </source>
</evidence>
<keyword evidence="1" id="KW-1133">Transmembrane helix</keyword>
<keyword evidence="1" id="KW-0472">Membrane</keyword>
<keyword evidence="1" id="KW-0812">Transmembrane</keyword>
<feature type="transmembrane region" description="Helical" evidence="1">
    <location>
        <begin position="28"/>
        <end position="47"/>
    </location>
</feature>
<protein>
    <submittedName>
        <fullName evidence="2">DAL1 protein</fullName>
    </submittedName>
</protein>
<dbReference type="Proteomes" id="UP000038830">
    <property type="component" value="Unassembled WGS sequence"/>
</dbReference>
<gene>
    <name evidence="2" type="primary">DAL1</name>
    <name evidence="2" type="ORF">BN1211_5278</name>
</gene>